<dbReference type="eggNOG" id="KOG2699">
    <property type="taxonomic scope" value="Eukaryota"/>
</dbReference>
<dbReference type="EMBL" id="CAEY01000349">
    <property type="status" value="NOT_ANNOTATED_CDS"/>
    <property type="molecule type" value="Genomic_DNA"/>
</dbReference>
<evidence type="ECO:0000313" key="4">
    <source>
        <dbReference type="Proteomes" id="UP000015104"/>
    </source>
</evidence>
<dbReference type="GO" id="GO:0005737">
    <property type="term" value="C:cytoplasm"/>
    <property type="evidence" value="ECO:0007669"/>
    <property type="project" value="TreeGrafter"/>
</dbReference>
<dbReference type="Gene3D" id="1.20.58.2190">
    <property type="match status" value="1"/>
</dbReference>
<feature type="compositionally biased region" description="Basic and acidic residues" evidence="1">
    <location>
        <begin position="75"/>
        <end position="88"/>
    </location>
</feature>
<dbReference type="InterPro" id="IPR036339">
    <property type="entry name" value="PUB-like_dom_sf"/>
</dbReference>
<reference evidence="3" key="2">
    <citation type="submission" date="2015-06" db="UniProtKB">
        <authorList>
            <consortium name="EnsemblMetazoa"/>
        </authorList>
    </citation>
    <scope>IDENTIFICATION</scope>
</reference>
<dbReference type="InterPro" id="IPR029071">
    <property type="entry name" value="Ubiquitin-like_domsf"/>
</dbReference>
<dbReference type="STRING" id="32264.T1KQD1"/>
<dbReference type="InterPro" id="IPR018997">
    <property type="entry name" value="PUB_domain"/>
</dbReference>
<gene>
    <name evidence="3" type="primary">107366132</name>
</gene>
<dbReference type="EnsemblMetazoa" id="tetur17g03700.1">
    <property type="protein sequence ID" value="tetur17g03700.1"/>
    <property type="gene ID" value="tetur17g03700"/>
</dbReference>
<reference evidence="4" key="1">
    <citation type="submission" date="2011-08" db="EMBL/GenBank/DDBJ databases">
        <authorList>
            <person name="Rombauts S."/>
        </authorList>
    </citation>
    <scope>NUCLEOTIDE SEQUENCE</scope>
    <source>
        <strain evidence="4">London</strain>
    </source>
</reference>
<dbReference type="AlphaFoldDB" id="T1KQD1"/>
<accession>T1KQD1</accession>
<dbReference type="Proteomes" id="UP000015104">
    <property type="component" value="Unassembled WGS sequence"/>
</dbReference>
<dbReference type="SUPFAM" id="SSF54236">
    <property type="entry name" value="Ubiquitin-like"/>
    <property type="match status" value="1"/>
</dbReference>
<dbReference type="KEGG" id="tut:107366132"/>
<evidence type="ECO:0000259" key="2">
    <source>
        <dbReference type="Pfam" id="PF09409"/>
    </source>
</evidence>
<feature type="compositionally biased region" description="Low complexity" evidence="1">
    <location>
        <begin position="34"/>
        <end position="74"/>
    </location>
</feature>
<protein>
    <recommendedName>
        <fullName evidence="2">PUB domain-containing protein</fullName>
    </recommendedName>
</protein>
<dbReference type="PANTHER" id="PTHR23153:SF38">
    <property type="entry name" value="UBX DOMAIN-CONTAINING PROTEIN 6"/>
    <property type="match status" value="1"/>
</dbReference>
<keyword evidence="4" id="KW-1185">Reference proteome</keyword>
<dbReference type="OMA" id="RMQKNEP"/>
<evidence type="ECO:0000256" key="1">
    <source>
        <dbReference type="SAM" id="MobiDB-lite"/>
    </source>
</evidence>
<feature type="domain" description="PUB" evidence="2">
    <location>
        <begin position="174"/>
        <end position="252"/>
    </location>
</feature>
<proteinExistence type="predicted"/>
<dbReference type="PANTHER" id="PTHR23153">
    <property type="entry name" value="UBX-RELATED"/>
    <property type="match status" value="1"/>
</dbReference>
<feature type="compositionally biased region" description="Basic and acidic residues" evidence="1">
    <location>
        <begin position="99"/>
        <end position="124"/>
    </location>
</feature>
<feature type="region of interest" description="Disordered" evidence="1">
    <location>
        <begin position="16"/>
        <end position="124"/>
    </location>
</feature>
<sequence length="414" mass="47657">MKNIKEFFSKKKLSYKFSNAPPGHKLGTKEEASAQRSSSSSASASKPQASSSSSRETPASSSASAERIKTAAAEAAERRQAQQLEKSKVKFPKSYLPPLEKEIEDERKAEPEPEPEEKINEDDAHKFNCPDLDIVEYSSLASLKEQIMEKIKSNFGEDPIICGSLLIRNCNPREKGNVCISTLEAILNNLRTEDEEAFAKFTKLRKIKIEPKILSANGGLEFLTGIGFNLSEDGEWFTFNDSKNGLDEKLLYYLDVLTTSAVFPIFVDREACVYDLNGLNTPNVNFDDKIFEMTKDELTREQQIRKEIADRESTLMTKAMRERFITRKPKSRYTRLRYKRLDFKMIEATFRTNETLYDFIRWLKDDHSMEDIENYDITCGTQTIPVEDWDKTFLDLDFYPKVTFYQRLRNAPME</sequence>
<dbReference type="Pfam" id="PF09409">
    <property type="entry name" value="PUB"/>
    <property type="match status" value="1"/>
</dbReference>
<dbReference type="SUPFAM" id="SSF143503">
    <property type="entry name" value="PUG domain-like"/>
    <property type="match status" value="1"/>
</dbReference>
<evidence type="ECO:0000313" key="3">
    <source>
        <dbReference type="EnsemblMetazoa" id="tetur17g03700.1"/>
    </source>
</evidence>
<dbReference type="OrthoDB" id="49605at2759"/>
<organism evidence="3 4">
    <name type="scientific">Tetranychus urticae</name>
    <name type="common">Two-spotted spider mite</name>
    <dbReference type="NCBI Taxonomy" id="32264"/>
    <lineage>
        <taxon>Eukaryota</taxon>
        <taxon>Metazoa</taxon>
        <taxon>Ecdysozoa</taxon>
        <taxon>Arthropoda</taxon>
        <taxon>Chelicerata</taxon>
        <taxon>Arachnida</taxon>
        <taxon>Acari</taxon>
        <taxon>Acariformes</taxon>
        <taxon>Trombidiformes</taxon>
        <taxon>Prostigmata</taxon>
        <taxon>Eleutherengona</taxon>
        <taxon>Raphignathae</taxon>
        <taxon>Tetranychoidea</taxon>
        <taxon>Tetranychidae</taxon>
        <taxon>Tetranychus</taxon>
    </lineage>
</organism>
<dbReference type="HOGENOM" id="CLU_664531_0_0_1"/>
<name>T1KQD1_TETUR</name>